<dbReference type="AlphaFoldDB" id="A0A2S7WSX9"/>
<dbReference type="Proteomes" id="UP000238882">
    <property type="component" value="Unassembled WGS sequence"/>
</dbReference>
<accession>A0A2S7WSX9</accession>
<gene>
    <name evidence="2" type="ORF">BTO18_15070</name>
</gene>
<evidence type="ECO:0000313" key="3">
    <source>
        <dbReference type="Proteomes" id="UP000238882"/>
    </source>
</evidence>
<keyword evidence="1" id="KW-1133">Transmembrane helix</keyword>
<proteinExistence type="predicted"/>
<organism evidence="2 3">
    <name type="scientific">Polaribacter porphyrae</name>
    <dbReference type="NCBI Taxonomy" id="1137780"/>
    <lineage>
        <taxon>Bacteria</taxon>
        <taxon>Pseudomonadati</taxon>
        <taxon>Bacteroidota</taxon>
        <taxon>Flavobacteriia</taxon>
        <taxon>Flavobacteriales</taxon>
        <taxon>Flavobacteriaceae</taxon>
    </lineage>
</organism>
<dbReference type="SUPFAM" id="SSF53335">
    <property type="entry name" value="S-adenosyl-L-methionine-dependent methyltransferases"/>
    <property type="match status" value="1"/>
</dbReference>
<keyword evidence="3" id="KW-1185">Reference proteome</keyword>
<evidence type="ECO:0000256" key="1">
    <source>
        <dbReference type="SAM" id="Phobius"/>
    </source>
</evidence>
<dbReference type="Gene3D" id="3.40.50.150">
    <property type="entry name" value="Vaccinia Virus protein VP39"/>
    <property type="match status" value="1"/>
</dbReference>
<protein>
    <recommendedName>
        <fullName evidence="4">Methyltransferase</fullName>
    </recommendedName>
</protein>
<dbReference type="Pfam" id="PF13578">
    <property type="entry name" value="Methyltransf_24"/>
    <property type="match status" value="1"/>
</dbReference>
<dbReference type="RefSeq" id="WP_105017010.1">
    <property type="nucleotide sequence ID" value="NZ_MSCN01000001.1"/>
</dbReference>
<keyword evidence="1" id="KW-0812">Transmembrane</keyword>
<evidence type="ECO:0000313" key="2">
    <source>
        <dbReference type="EMBL" id="PQJ80411.1"/>
    </source>
</evidence>
<keyword evidence="1" id="KW-0472">Membrane</keyword>
<reference evidence="2 3" key="1">
    <citation type="submission" date="2016-12" db="EMBL/GenBank/DDBJ databases">
        <title>Trade-off between light-utilization and light-protection in marine flavobacteria.</title>
        <authorList>
            <person name="Kumagai Y."/>
            <person name="Yoshizawa S."/>
            <person name="Kogure K."/>
            <person name="Iwasaki W."/>
        </authorList>
    </citation>
    <scope>NUCLEOTIDE SEQUENCE [LARGE SCALE GENOMIC DNA]</scope>
    <source>
        <strain evidence="2 3">NBRC 108759</strain>
    </source>
</reference>
<comment type="caution">
    <text evidence="2">The sequence shown here is derived from an EMBL/GenBank/DDBJ whole genome shotgun (WGS) entry which is preliminary data.</text>
</comment>
<feature type="transmembrane region" description="Helical" evidence="1">
    <location>
        <begin position="6"/>
        <end position="27"/>
    </location>
</feature>
<name>A0A2S7WSX9_9FLAO</name>
<sequence length="315" mass="37292">MLIIAGKILDLILLPFVVFSAFLLKFLRKIGLHKFKYSRRILLNIGVLPIIDHYYDPFLHKKDLKKPLEQARDLPAINFNVDEQLKLLNSFNYSQEFKNVPTNYENELTFHFKNGSFCSGDAEYWYNIIRHKKPNKIIEIGSGHSTKMARKAILKNQQENPNYTCLHTCIEPYEMPWLEKLGIKIIRDKVENININFFKALDKNDILFIDSSHIIKPQGDVLYEFLEILPILNKGVIVHVHDIFTPRDYLDEWVFKEYKLWNEQYLLEAFLCNNESWRIIGAVNFLKNNYFDEILLKCPRLTKDREPGSFYIVKN</sequence>
<dbReference type="InterPro" id="IPR029063">
    <property type="entry name" value="SAM-dependent_MTases_sf"/>
</dbReference>
<dbReference type="OrthoDB" id="9795498at2"/>
<evidence type="ECO:0008006" key="4">
    <source>
        <dbReference type="Google" id="ProtNLM"/>
    </source>
</evidence>
<dbReference type="EMBL" id="MSCN01000001">
    <property type="protein sequence ID" value="PQJ80411.1"/>
    <property type="molecule type" value="Genomic_DNA"/>
</dbReference>